<sequence>MGSKRRNTDSPPAIPGMYYDPERNRYYALRPDTPAWSSRLKTVAEQKWRDQEAAKIEREEWILRKGRIPKAVFAGVEKFEDGNTLFSLLRKREQSGHSWKMKTGTNSLDFQRQILEADIRSMNFRKEPQISSYASVPCDGGIEQCQLELQTVEGLIKTDAILAAGFNKLQIFQLRQPGDASVMRSGHSTSRGNIHPSPFTHGGSEIETRGADSCLKAPILRPIFSELALTSKITSMKKLNEWQEDDDTPENRLTGSVIFTTLGNGTEGGFVYLMRSRQDGFDEDSRPITSRARVRFNSDIHTAACNPRGKQASMGLSRGSAVLDLETNEITSVFNFRSSPQAQEFDNMGNVLLCGHRNGMILTYDLRCPPPVGGSTRHERREARLRKDYEQKMQMGSAVSSMSILRRNEHYLIASAVNGEMWQWDRRLPERGPVRTFEGHINSHYPLTFRLDPTERILAAGGADATLRLWSVKTARLLHVERYLGCIPNTVCWNYSYCTSKRGPWLCHEEPRFEDDSPWCLWTGSSRLLHFLGGHGT</sequence>
<dbReference type="PANTHER" id="PTHR44472">
    <property type="entry name" value="DDB1- AND CUL4-ASSOCIATED FACTOR 4-RELATED"/>
    <property type="match status" value="1"/>
</dbReference>
<dbReference type="PANTHER" id="PTHR44472:SF1">
    <property type="entry name" value="DDB1 AND CUL4 ASSOCIATED FACTOR 4"/>
    <property type="match status" value="1"/>
</dbReference>
<keyword evidence="2" id="KW-0677">Repeat</keyword>
<dbReference type="EMBL" id="JBJQOH010000001">
    <property type="protein sequence ID" value="KAL3702508.1"/>
    <property type="molecule type" value="Genomic_DNA"/>
</dbReference>
<feature type="region of interest" description="Disordered" evidence="4">
    <location>
        <begin position="182"/>
        <end position="201"/>
    </location>
</feature>
<dbReference type="InterPro" id="IPR001680">
    <property type="entry name" value="WD40_rpt"/>
</dbReference>
<dbReference type="Gene3D" id="2.130.10.10">
    <property type="entry name" value="YVTN repeat-like/Quinoprotein amine dehydrogenase"/>
    <property type="match status" value="1"/>
</dbReference>
<feature type="repeat" description="WD" evidence="3">
    <location>
        <begin position="437"/>
        <end position="480"/>
    </location>
</feature>
<keyword evidence="1 3" id="KW-0853">WD repeat</keyword>
<evidence type="ECO:0000256" key="3">
    <source>
        <dbReference type="PROSITE-ProRule" id="PRU00221"/>
    </source>
</evidence>
<accession>A0ABD3IFJ4</accession>
<dbReference type="SMART" id="SM00320">
    <property type="entry name" value="WD40"/>
    <property type="match status" value="2"/>
</dbReference>
<evidence type="ECO:0000256" key="2">
    <source>
        <dbReference type="ARBA" id="ARBA00022737"/>
    </source>
</evidence>
<dbReference type="PROSITE" id="PS50082">
    <property type="entry name" value="WD_REPEATS_2"/>
    <property type="match status" value="1"/>
</dbReference>
<protein>
    <submittedName>
        <fullName evidence="5">Uncharacterized protein</fullName>
    </submittedName>
</protein>
<evidence type="ECO:0000256" key="1">
    <source>
        <dbReference type="ARBA" id="ARBA00022574"/>
    </source>
</evidence>
<dbReference type="SUPFAM" id="SSF50978">
    <property type="entry name" value="WD40 repeat-like"/>
    <property type="match status" value="1"/>
</dbReference>
<reference evidence="5 6" key="1">
    <citation type="submission" date="2024-09" db="EMBL/GenBank/DDBJ databases">
        <title>Chromosome-scale assembly of Riccia sorocarpa.</title>
        <authorList>
            <person name="Paukszto L."/>
        </authorList>
    </citation>
    <scope>NUCLEOTIDE SEQUENCE [LARGE SCALE GENOMIC DNA]</scope>
    <source>
        <strain evidence="5">LP-2024</strain>
        <tissue evidence="5">Aerial parts of the thallus</tissue>
    </source>
</reference>
<name>A0ABD3IFJ4_9MARC</name>
<evidence type="ECO:0000256" key="4">
    <source>
        <dbReference type="SAM" id="MobiDB-lite"/>
    </source>
</evidence>
<dbReference type="AlphaFoldDB" id="A0ABD3IFJ4"/>
<dbReference type="InterPro" id="IPR036322">
    <property type="entry name" value="WD40_repeat_dom_sf"/>
</dbReference>
<evidence type="ECO:0000313" key="5">
    <source>
        <dbReference type="EMBL" id="KAL3702508.1"/>
    </source>
</evidence>
<dbReference type="Proteomes" id="UP001633002">
    <property type="component" value="Unassembled WGS sequence"/>
</dbReference>
<keyword evidence="6" id="KW-1185">Reference proteome</keyword>
<organism evidence="5 6">
    <name type="scientific">Riccia sorocarpa</name>
    <dbReference type="NCBI Taxonomy" id="122646"/>
    <lineage>
        <taxon>Eukaryota</taxon>
        <taxon>Viridiplantae</taxon>
        <taxon>Streptophyta</taxon>
        <taxon>Embryophyta</taxon>
        <taxon>Marchantiophyta</taxon>
        <taxon>Marchantiopsida</taxon>
        <taxon>Marchantiidae</taxon>
        <taxon>Marchantiales</taxon>
        <taxon>Ricciaceae</taxon>
        <taxon>Riccia</taxon>
    </lineage>
</organism>
<dbReference type="Pfam" id="PF23761">
    <property type="entry name" value="Beta-prop_DCAF4"/>
    <property type="match status" value="1"/>
</dbReference>
<proteinExistence type="predicted"/>
<gene>
    <name evidence="5" type="ORF">R1sor_020530</name>
</gene>
<dbReference type="InterPro" id="IPR015943">
    <property type="entry name" value="WD40/YVTN_repeat-like_dom_sf"/>
</dbReference>
<comment type="caution">
    <text evidence="5">The sequence shown here is derived from an EMBL/GenBank/DDBJ whole genome shotgun (WGS) entry which is preliminary data.</text>
</comment>
<dbReference type="InterPro" id="IPR052254">
    <property type="entry name" value="CUL4-DDB1_E3_ligase_receptor"/>
</dbReference>
<evidence type="ECO:0000313" key="6">
    <source>
        <dbReference type="Proteomes" id="UP001633002"/>
    </source>
</evidence>